<evidence type="ECO:0000256" key="3">
    <source>
        <dbReference type="ARBA" id="ARBA00022755"/>
    </source>
</evidence>
<dbReference type="GO" id="GO:0004477">
    <property type="term" value="F:methenyltetrahydrofolate cyclohydrolase activity"/>
    <property type="evidence" value="ECO:0007669"/>
    <property type="project" value="TreeGrafter"/>
</dbReference>
<gene>
    <name evidence="11" type="ORF">A3H63_03050</name>
</gene>
<dbReference type="EMBL" id="MHJM01000020">
    <property type="protein sequence ID" value="OGY67663.1"/>
    <property type="molecule type" value="Genomic_DNA"/>
</dbReference>
<evidence type="ECO:0000259" key="9">
    <source>
        <dbReference type="Pfam" id="PF00763"/>
    </source>
</evidence>
<keyword evidence="4" id="KW-0378">Hydrolase</keyword>
<dbReference type="Gene3D" id="3.40.50.10860">
    <property type="entry name" value="Leucine Dehydrogenase, chain A, domain 1"/>
    <property type="match status" value="1"/>
</dbReference>
<name>A0A1G1ZSF3_9BACT</name>
<evidence type="ECO:0000256" key="7">
    <source>
        <dbReference type="ARBA" id="ARBA00023167"/>
    </source>
</evidence>
<dbReference type="GO" id="GO:0009086">
    <property type="term" value="P:methionine biosynthetic process"/>
    <property type="evidence" value="ECO:0007669"/>
    <property type="project" value="UniProtKB-KW"/>
</dbReference>
<dbReference type="InterPro" id="IPR020631">
    <property type="entry name" value="THF_DH/CycHdrlase_NAD-bd_dom"/>
</dbReference>
<keyword evidence="8" id="KW-0511">Multifunctional enzyme</keyword>
<accession>A0A1G1ZSF3</accession>
<dbReference type="InterPro" id="IPR020630">
    <property type="entry name" value="THF_DH/CycHdrlase_cat_dom"/>
</dbReference>
<dbReference type="SUPFAM" id="SSF51735">
    <property type="entry name" value="NAD(P)-binding Rossmann-fold domains"/>
    <property type="match status" value="1"/>
</dbReference>
<evidence type="ECO:0000313" key="12">
    <source>
        <dbReference type="Proteomes" id="UP000176284"/>
    </source>
</evidence>
<evidence type="ECO:0000256" key="1">
    <source>
        <dbReference type="ARBA" id="ARBA00004777"/>
    </source>
</evidence>
<dbReference type="InterPro" id="IPR036291">
    <property type="entry name" value="NAD(P)-bd_dom_sf"/>
</dbReference>
<dbReference type="PRINTS" id="PR00085">
    <property type="entry name" value="THFDHDRGNASE"/>
</dbReference>
<proteinExistence type="predicted"/>
<dbReference type="GO" id="GO:0005829">
    <property type="term" value="C:cytosol"/>
    <property type="evidence" value="ECO:0007669"/>
    <property type="project" value="TreeGrafter"/>
</dbReference>
<evidence type="ECO:0008006" key="13">
    <source>
        <dbReference type="Google" id="ProtNLM"/>
    </source>
</evidence>
<evidence type="ECO:0000256" key="5">
    <source>
        <dbReference type="ARBA" id="ARBA00022857"/>
    </source>
</evidence>
<dbReference type="Proteomes" id="UP000176284">
    <property type="component" value="Unassembled WGS sequence"/>
</dbReference>
<evidence type="ECO:0000256" key="4">
    <source>
        <dbReference type="ARBA" id="ARBA00022801"/>
    </source>
</evidence>
<dbReference type="PANTHER" id="PTHR48099">
    <property type="entry name" value="C-1-TETRAHYDROFOLATE SYNTHASE, CYTOPLASMIC-RELATED"/>
    <property type="match status" value="1"/>
</dbReference>
<feature type="domain" description="Tetrahydrofolate dehydrogenase/cyclohydrolase NAD(P)-binding" evidence="10">
    <location>
        <begin position="129"/>
        <end position="264"/>
    </location>
</feature>
<dbReference type="InterPro" id="IPR000672">
    <property type="entry name" value="THF_DH/CycHdrlase"/>
</dbReference>
<organism evidence="11 12">
    <name type="scientific">Candidatus Harrisonbacteria bacterium RIFCSPLOWO2_02_FULL_45_10c</name>
    <dbReference type="NCBI Taxonomy" id="1798410"/>
    <lineage>
        <taxon>Bacteria</taxon>
        <taxon>Candidatus Harrisoniibacteriota</taxon>
    </lineage>
</organism>
<dbReference type="AlphaFoldDB" id="A0A1G1ZSF3"/>
<comment type="pathway">
    <text evidence="1">One-carbon metabolism; tetrahydrofolate interconversion.</text>
</comment>
<feature type="domain" description="Tetrahydrofolate dehydrogenase/cyclohydrolase catalytic" evidence="9">
    <location>
        <begin position="3"/>
        <end position="111"/>
    </location>
</feature>
<reference evidence="11 12" key="1">
    <citation type="journal article" date="2016" name="Nat. Commun.">
        <title>Thousands of microbial genomes shed light on interconnected biogeochemical processes in an aquifer system.</title>
        <authorList>
            <person name="Anantharaman K."/>
            <person name="Brown C.T."/>
            <person name="Hug L.A."/>
            <person name="Sharon I."/>
            <person name="Castelle C.J."/>
            <person name="Probst A.J."/>
            <person name="Thomas B.C."/>
            <person name="Singh A."/>
            <person name="Wilkins M.J."/>
            <person name="Karaoz U."/>
            <person name="Brodie E.L."/>
            <person name="Williams K.H."/>
            <person name="Hubbard S.S."/>
            <person name="Banfield J.F."/>
        </authorList>
    </citation>
    <scope>NUCLEOTIDE SEQUENCE [LARGE SCALE GENOMIC DNA]</scope>
</reference>
<sequence length="268" mass="28978">MIIDGRAIAREIVENLKNQPRPNKTLAAIFVGDNPQSQSFLRQKEKIATELGIEFRLIRFPESISQPDLISEIKKIGADGAVGGMIVQLPLPAKFNRDTVIVAVNPLKDVDALTPVSQQLVDPLPVAVVKEILKRRDINIKDKVMVVVGRGFLVGKPIANYFLGKCKELILLHSKSGLSEVNQGDVVITGVGKGGLITPEMLKPGAGVIDFGYDFNPPAGGGKIMGDFNPEPYAISHKPLAFYTPTPGGTGPILVAKIFDNFYKLNSL</sequence>
<evidence type="ECO:0000313" key="11">
    <source>
        <dbReference type="EMBL" id="OGY67663.1"/>
    </source>
</evidence>
<evidence type="ECO:0000256" key="2">
    <source>
        <dbReference type="ARBA" id="ARBA00022563"/>
    </source>
</evidence>
<dbReference type="Gene3D" id="3.40.50.720">
    <property type="entry name" value="NAD(P)-binding Rossmann-like Domain"/>
    <property type="match status" value="1"/>
</dbReference>
<dbReference type="STRING" id="1798410.A3H63_03050"/>
<keyword evidence="3" id="KW-0658">Purine biosynthesis</keyword>
<keyword evidence="7" id="KW-0486">Methionine biosynthesis</keyword>
<keyword evidence="5" id="KW-0521">NADP</keyword>
<evidence type="ECO:0000256" key="6">
    <source>
        <dbReference type="ARBA" id="ARBA00023002"/>
    </source>
</evidence>
<dbReference type="GO" id="GO:0035999">
    <property type="term" value="P:tetrahydrofolate interconversion"/>
    <property type="evidence" value="ECO:0007669"/>
    <property type="project" value="TreeGrafter"/>
</dbReference>
<evidence type="ECO:0000256" key="8">
    <source>
        <dbReference type="ARBA" id="ARBA00023268"/>
    </source>
</evidence>
<dbReference type="PANTHER" id="PTHR48099:SF5">
    <property type="entry name" value="C-1-TETRAHYDROFOLATE SYNTHASE, CYTOPLASMIC"/>
    <property type="match status" value="1"/>
</dbReference>
<dbReference type="GO" id="GO:0004488">
    <property type="term" value="F:methylenetetrahydrofolate dehydrogenase (NADP+) activity"/>
    <property type="evidence" value="ECO:0007669"/>
    <property type="project" value="InterPro"/>
</dbReference>
<dbReference type="Pfam" id="PF00763">
    <property type="entry name" value="THF_DHG_CYH"/>
    <property type="match status" value="1"/>
</dbReference>
<keyword evidence="2" id="KW-0554">One-carbon metabolism</keyword>
<dbReference type="GO" id="GO:0006164">
    <property type="term" value="P:purine nucleotide biosynthetic process"/>
    <property type="evidence" value="ECO:0007669"/>
    <property type="project" value="UniProtKB-KW"/>
</dbReference>
<dbReference type="SUPFAM" id="SSF53223">
    <property type="entry name" value="Aminoacid dehydrogenase-like, N-terminal domain"/>
    <property type="match status" value="1"/>
</dbReference>
<keyword evidence="7" id="KW-0028">Amino-acid biosynthesis</keyword>
<protein>
    <recommendedName>
        <fullName evidence="13">Methenyltetrahydrofolate cyclohydrolase</fullName>
    </recommendedName>
</protein>
<dbReference type="InterPro" id="IPR046346">
    <property type="entry name" value="Aminoacid_DH-like_N_sf"/>
</dbReference>
<dbReference type="Pfam" id="PF02882">
    <property type="entry name" value="THF_DHG_CYH_C"/>
    <property type="match status" value="1"/>
</dbReference>
<comment type="caution">
    <text evidence="11">The sequence shown here is derived from an EMBL/GenBank/DDBJ whole genome shotgun (WGS) entry which is preliminary data.</text>
</comment>
<keyword evidence="6" id="KW-0560">Oxidoreductase</keyword>
<evidence type="ECO:0000259" key="10">
    <source>
        <dbReference type="Pfam" id="PF02882"/>
    </source>
</evidence>